<proteinExistence type="predicted"/>
<evidence type="ECO:0000313" key="2">
    <source>
        <dbReference type="Proteomes" id="UP001266305"/>
    </source>
</evidence>
<protein>
    <submittedName>
        <fullName evidence="1">Uncharacterized protein</fullName>
    </submittedName>
</protein>
<organism evidence="1 2">
    <name type="scientific">Saguinus oedipus</name>
    <name type="common">Cotton-top tamarin</name>
    <name type="synonym">Oedipomidas oedipus</name>
    <dbReference type="NCBI Taxonomy" id="9490"/>
    <lineage>
        <taxon>Eukaryota</taxon>
        <taxon>Metazoa</taxon>
        <taxon>Chordata</taxon>
        <taxon>Craniata</taxon>
        <taxon>Vertebrata</taxon>
        <taxon>Euteleostomi</taxon>
        <taxon>Mammalia</taxon>
        <taxon>Eutheria</taxon>
        <taxon>Euarchontoglires</taxon>
        <taxon>Primates</taxon>
        <taxon>Haplorrhini</taxon>
        <taxon>Platyrrhini</taxon>
        <taxon>Cebidae</taxon>
        <taxon>Callitrichinae</taxon>
        <taxon>Saguinus</taxon>
    </lineage>
</organism>
<evidence type="ECO:0000313" key="1">
    <source>
        <dbReference type="EMBL" id="KAK2112571.1"/>
    </source>
</evidence>
<sequence length="117" mass="12361">AISLIAQGPLSLVRHTDRKGEGTQLVSGHSMAASQVSALGKNPQEDSLGVPAYLFTATPCTAFQTLASSFTHPYTCLGEGTWGAFMHTPALGEKIIASEWSVEVSQGVNPYRISLLV</sequence>
<comment type="caution">
    <text evidence="1">The sequence shown here is derived from an EMBL/GenBank/DDBJ whole genome shotgun (WGS) entry which is preliminary data.</text>
</comment>
<name>A0ABQ9VT37_SAGOE</name>
<gene>
    <name evidence="1" type="ORF">P7K49_012318</name>
</gene>
<keyword evidence="2" id="KW-1185">Reference proteome</keyword>
<dbReference type="EMBL" id="JASSZA010000005">
    <property type="protein sequence ID" value="KAK2112571.1"/>
    <property type="molecule type" value="Genomic_DNA"/>
</dbReference>
<accession>A0ABQ9VT37</accession>
<reference evidence="1 2" key="1">
    <citation type="submission" date="2023-05" db="EMBL/GenBank/DDBJ databases">
        <title>B98-5 Cell Line De Novo Hybrid Assembly: An Optical Mapping Approach.</title>
        <authorList>
            <person name="Kananen K."/>
            <person name="Auerbach J.A."/>
            <person name="Kautto E."/>
            <person name="Blachly J.S."/>
        </authorList>
    </citation>
    <scope>NUCLEOTIDE SEQUENCE [LARGE SCALE GENOMIC DNA]</scope>
    <source>
        <strain evidence="1">B95-8</strain>
        <tissue evidence="1">Cell line</tissue>
    </source>
</reference>
<feature type="non-terminal residue" evidence="1">
    <location>
        <position position="1"/>
    </location>
</feature>
<dbReference type="Proteomes" id="UP001266305">
    <property type="component" value="Unassembled WGS sequence"/>
</dbReference>